<gene>
    <name evidence="1" type="ORF">KME25_27620</name>
</gene>
<dbReference type="AlphaFoldDB" id="A0A951PQJ5"/>
<comment type="caution">
    <text evidence="1">The sequence shown here is derived from an EMBL/GenBank/DDBJ whole genome shotgun (WGS) entry which is preliminary data.</text>
</comment>
<proteinExistence type="predicted"/>
<reference evidence="1" key="2">
    <citation type="journal article" date="2022" name="Microbiol. Resour. Announc.">
        <title>Metagenome Sequencing to Explore Phylogenomics of Terrestrial Cyanobacteria.</title>
        <authorList>
            <person name="Ward R.D."/>
            <person name="Stajich J.E."/>
            <person name="Johansen J.R."/>
            <person name="Huntemann M."/>
            <person name="Clum A."/>
            <person name="Foster B."/>
            <person name="Foster B."/>
            <person name="Roux S."/>
            <person name="Palaniappan K."/>
            <person name="Varghese N."/>
            <person name="Mukherjee S."/>
            <person name="Reddy T.B.K."/>
            <person name="Daum C."/>
            <person name="Copeland A."/>
            <person name="Chen I.A."/>
            <person name="Ivanova N.N."/>
            <person name="Kyrpides N.C."/>
            <person name="Shapiro N."/>
            <person name="Eloe-Fadrosh E.A."/>
            <person name="Pietrasiak N."/>
        </authorList>
    </citation>
    <scope>NUCLEOTIDE SEQUENCE</scope>
    <source>
        <strain evidence="1">CPER-KK1</strain>
    </source>
</reference>
<evidence type="ECO:0000313" key="2">
    <source>
        <dbReference type="Proteomes" id="UP000753908"/>
    </source>
</evidence>
<reference evidence="1" key="1">
    <citation type="submission" date="2021-05" db="EMBL/GenBank/DDBJ databases">
        <authorList>
            <person name="Pietrasiak N."/>
            <person name="Ward R."/>
            <person name="Stajich J.E."/>
            <person name="Kurbessoian T."/>
        </authorList>
    </citation>
    <scope>NUCLEOTIDE SEQUENCE</scope>
    <source>
        <strain evidence="1">CPER-KK1</strain>
    </source>
</reference>
<protein>
    <submittedName>
        <fullName evidence="1">Uncharacterized protein</fullName>
    </submittedName>
</protein>
<evidence type="ECO:0000313" key="1">
    <source>
        <dbReference type="EMBL" id="MBW4548180.1"/>
    </source>
</evidence>
<organism evidence="1 2">
    <name type="scientific">Symplocastrum torsivum CPER-KK1</name>
    <dbReference type="NCBI Taxonomy" id="450513"/>
    <lineage>
        <taxon>Bacteria</taxon>
        <taxon>Bacillati</taxon>
        <taxon>Cyanobacteriota</taxon>
        <taxon>Cyanophyceae</taxon>
        <taxon>Oscillatoriophycideae</taxon>
        <taxon>Oscillatoriales</taxon>
        <taxon>Microcoleaceae</taxon>
        <taxon>Symplocastrum</taxon>
    </lineage>
</organism>
<dbReference type="Proteomes" id="UP000753908">
    <property type="component" value="Unassembled WGS sequence"/>
</dbReference>
<dbReference type="EMBL" id="JAHHIF010000056">
    <property type="protein sequence ID" value="MBW4548180.1"/>
    <property type="molecule type" value="Genomic_DNA"/>
</dbReference>
<name>A0A951PQJ5_9CYAN</name>
<accession>A0A951PQJ5</accession>
<sequence length="71" mass="7898">MSSLEKRLEAFRQLPLRAQLALIASSRANPVLGKNQEYIEGLERVHAECLQASTPQQKSAYEKAKANLTSN</sequence>